<evidence type="ECO:0000256" key="6">
    <source>
        <dbReference type="SAM" id="SignalP"/>
    </source>
</evidence>
<dbReference type="RefSeq" id="WP_087697445.1">
    <property type="nucleotide sequence ID" value="NZ_NHOO01000004.1"/>
</dbReference>
<dbReference type="FunFam" id="3.40.80.10:FF:000003">
    <property type="entry name" value="N-acetylmuramoyl-L-alanine amidase"/>
    <property type="match status" value="1"/>
</dbReference>
<dbReference type="Proteomes" id="UP000196342">
    <property type="component" value="Unassembled WGS sequence"/>
</dbReference>
<dbReference type="SUPFAM" id="SSF55846">
    <property type="entry name" value="N-acetylmuramoyl-L-alanine amidase-like"/>
    <property type="match status" value="1"/>
</dbReference>
<dbReference type="GO" id="GO:0008745">
    <property type="term" value="F:N-acetylmuramoyl-L-alanine amidase activity"/>
    <property type="evidence" value="ECO:0007669"/>
    <property type="project" value="UniProtKB-EC"/>
</dbReference>
<dbReference type="CDD" id="cd06583">
    <property type="entry name" value="PGRP"/>
    <property type="match status" value="1"/>
</dbReference>
<dbReference type="GO" id="GO:0009254">
    <property type="term" value="P:peptidoglycan turnover"/>
    <property type="evidence" value="ECO:0007669"/>
    <property type="project" value="TreeGrafter"/>
</dbReference>
<evidence type="ECO:0000259" key="7">
    <source>
        <dbReference type="SMART" id="SM00644"/>
    </source>
</evidence>
<dbReference type="InterPro" id="IPR036365">
    <property type="entry name" value="PGBD-like_sf"/>
</dbReference>
<keyword evidence="9" id="KW-1185">Reference proteome</keyword>
<evidence type="ECO:0000256" key="5">
    <source>
        <dbReference type="ARBA" id="ARBA00023316"/>
    </source>
</evidence>
<comment type="caution">
    <text evidence="8">The sequence shown here is derived from an EMBL/GenBank/DDBJ whole genome shotgun (WGS) entry which is preliminary data.</text>
</comment>
<evidence type="ECO:0000256" key="4">
    <source>
        <dbReference type="ARBA" id="ARBA00022801"/>
    </source>
</evidence>
<organism evidence="8 9">
    <name type="scientific">Chromobacterium violaceum</name>
    <dbReference type="NCBI Taxonomy" id="536"/>
    <lineage>
        <taxon>Bacteria</taxon>
        <taxon>Pseudomonadati</taxon>
        <taxon>Pseudomonadota</taxon>
        <taxon>Betaproteobacteria</taxon>
        <taxon>Neisseriales</taxon>
        <taxon>Chromobacteriaceae</taxon>
        <taxon>Chromobacterium</taxon>
    </lineage>
</organism>
<evidence type="ECO:0000256" key="1">
    <source>
        <dbReference type="ARBA" id="ARBA00001561"/>
    </source>
</evidence>
<name>A0A202BDB5_CHRVL</name>
<dbReference type="GO" id="GO:0071555">
    <property type="term" value="P:cell wall organization"/>
    <property type="evidence" value="ECO:0007669"/>
    <property type="project" value="UniProtKB-KW"/>
</dbReference>
<comment type="similarity">
    <text evidence="2">Belongs to the N-acetylmuramoyl-L-alanine amidase 2 family.</text>
</comment>
<dbReference type="PANTHER" id="PTHR30417">
    <property type="entry name" value="N-ACETYLMURAMOYL-L-ALANINE AMIDASE AMID"/>
    <property type="match status" value="1"/>
</dbReference>
<dbReference type="AlphaFoldDB" id="A0A202BDB5"/>
<sequence>MASRRQFLRRTGMIVAGGALLAAPAARAQGEMIEYWIDESRSSANQDSRIRTLVFHYTAEDFATSLKLLTEPQYRTSAHYLVPDAATLSRRPAILRLVEEERRAWHAGDSYWRGQRYLNGASIGVEIVNRGYPSPLQDDWPPMRRDWQAFDDAQIAQVGKLAAGIVAHHRIQPCDVVGHADIAPGRKMDPGPKFPWERLHREFGVGAWPDPDDVCRFLALQPGTPDAASWQRRLAAYGYDAPRSGEWDEKTRYAIQAFQMHFRPARYDGVPDAESSAILDALLDKYLGPVPGGEEGEHP</sequence>
<dbReference type="GO" id="GO:0009253">
    <property type="term" value="P:peptidoglycan catabolic process"/>
    <property type="evidence" value="ECO:0007669"/>
    <property type="project" value="InterPro"/>
</dbReference>
<reference evidence="8 9" key="1">
    <citation type="submission" date="2017-05" db="EMBL/GenBank/DDBJ databases">
        <title>Chromobacterium violaceum GHPS1 isolated from Hydrocarbon polluted soil in French Guiana display an awesome secondary metabolite arsenal and a battery of drug and heavy-metal-resistance and detoxification of xenobiotics proteins.</title>
        <authorList>
            <person name="Belbahri L."/>
        </authorList>
    </citation>
    <scope>NUCLEOTIDE SEQUENCE [LARGE SCALE GENOMIC DNA]</scope>
    <source>
        <strain evidence="8 9">GHPS1</strain>
    </source>
</reference>
<keyword evidence="6" id="KW-0732">Signal</keyword>
<dbReference type="Gene3D" id="3.40.80.10">
    <property type="entry name" value="Peptidoglycan recognition protein-like"/>
    <property type="match status" value="1"/>
</dbReference>
<accession>A0A202BDB5</accession>
<dbReference type="InterPro" id="IPR036505">
    <property type="entry name" value="Amidase/PGRP_sf"/>
</dbReference>
<dbReference type="SUPFAM" id="SSF47090">
    <property type="entry name" value="PGBD-like"/>
    <property type="match status" value="1"/>
</dbReference>
<evidence type="ECO:0000256" key="2">
    <source>
        <dbReference type="ARBA" id="ARBA00007553"/>
    </source>
</evidence>
<dbReference type="EC" id="3.5.1.28" evidence="3"/>
<dbReference type="InterPro" id="IPR002502">
    <property type="entry name" value="Amidase_domain"/>
</dbReference>
<comment type="catalytic activity">
    <reaction evidence="1">
        <text>Hydrolyzes the link between N-acetylmuramoyl residues and L-amino acid residues in certain cell-wall glycopeptides.</text>
        <dbReference type="EC" id="3.5.1.28"/>
    </reaction>
</comment>
<dbReference type="InterPro" id="IPR036366">
    <property type="entry name" value="PGBDSf"/>
</dbReference>
<proteinExistence type="inferred from homology"/>
<feature type="signal peptide" evidence="6">
    <location>
        <begin position="1"/>
        <end position="28"/>
    </location>
</feature>
<dbReference type="GO" id="GO:0019867">
    <property type="term" value="C:outer membrane"/>
    <property type="evidence" value="ECO:0007669"/>
    <property type="project" value="TreeGrafter"/>
</dbReference>
<evidence type="ECO:0000313" key="8">
    <source>
        <dbReference type="EMBL" id="OVE49340.1"/>
    </source>
</evidence>
<evidence type="ECO:0000256" key="3">
    <source>
        <dbReference type="ARBA" id="ARBA00011901"/>
    </source>
</evidence>
<feature type="chain" id="PRO_5013301383" description="N-acetylmuramoyl-L-alanine amidase" evidence="6">
    <location>
        <begin position="29"/>
        <end position="299"/>
    </location>
</feature>
<protein>
    <recommendedName>
        <fullName evidence="3">N-acetylmuramoyl-L-alanine amidase</fullName>
        <ecNumber evidence="3">3.5.1.28</ecNumber>
    </recommendedName>
</protein>
<keyword evidence="4" id="KW-0378">Hydrolase</keyword>
<dbReference type="Pfam" id="PF01471">
    <property type="entry name" value="PG_binding_1"/>
    <property type="match status" value="1"/>
</dbReference>
<dbReference type="SMART" id="SM00644">
    <property type="entry name" value="Ami_2"/>
    <property type="match status" value="1"/>
</dbReference>
<dbReference type="InterPro" id="IPR002477">
    <property type="entry name" value="Peptidoglycan-bd-like"/>
</dbReference>
<feature type="domain" description="N-acetylmuramoyl-L-alanine amidase" evidence="7">
    <location>
        <begin position="38"/>
        <end position="191"/>
    </location>
</feature>
<dbReference type="PANTHER" id="PTHR30417:SF1">
    <property type="entry name" value="N-ACETYLMURAMOYL-L-ALANINE AMIDASE AMID"/>
    <property type="match status" value="1"/>
</dbReference>
<dbReference type="Gene3D" id="1.10.101.10">
    <property type="entry name" value="PGBD-like superfamily/PGBD"/>
    <property type="match status" value="1"/>
</dbReference>
<dbReference type="InterPro" id="IPR051206">
    <property type="entry name" value="NAMLAA_amidase_2"/>
</dbReference>
<dbReference type="InterPro" id="IPR006311">
    <property type="entry name" value="TAT_signal"/>
</dbReference>
<dbReference type="PROSITE" id="PS51318">
    <property type="entry name" value="TAT"/>
    <property type="match status" value="1"/>
</dbReference>
<keyword evidence="5" id="KW-0961">Cell wall biogenesis/degradation</keyword>
<gene>
    <name evidence="8" type="ORF">CBW21_05450</name>
</gene>
<dbReference type="Pfam" id="PF01510">
    <property type="entry name" value="Amidase_2"/>
    <property type="match status" value="1"/>
</dbReference>
<dbReference type="EMBL" id="NHOO01000004">
    <property type="protein sequence ID" value="OVE49340.1"/>
    <property type="molecule type" value="Genomic_DNA"/>
</dbReference>
<evidence type="ECO:0000313" key="9">
    <source>
        <dbReference type="Proteomes" id="UP000196342"/>
    </source>
</evidence>